<dbReference type="PRINTS" id="PR00031">
    <property type="entry name" value="HTHREPRESSR"/>
</dbReference>
<evidence type="ECO:0000256" key="8">
    <source>
        <dbReference type="PROSITE-ProRule" id="PRU00108"/>
    </source>
</evidence>
<dbReference type="Gene3D" id="1.10.10.60">
    <property type="entry name" value="Homeodomain-like"/>
    <property type="match status" value="1"/>
</dbReference>
<sequence length="312" mass="35525">MDSGNISTFDATGVIEAVWISNPQNHPSLNGCASPVDFEESEQEIVKEQPQLTPMDKEDNGIEEYEGCFHRPEKKRRLAGDQVRFLERIFEVESKLEPEKKLQLAKELGLQPRQVAIWFQNRRARSKVKLIEKDYDSLKASFDKLKADHDLLSGENENLKNEVLLLRDKLLIQEQQCSAKFEPTHKTSTCNDDNEPHIEHCASLIFPKEDRSPVVCKHENASWVKSDILDSESPHYTDGNYSSSHILESDFSQDEGESLISSSSRNIFQPSCLLPRLEEDHGHQSIASLCNLGFSIEDQTASSWWGFGLTEY</sequence>
<keyword evidence="5 10" id="KW-0804">Transcription</keyword>
<evidence type="ECO:0000256" key="6">
    <source>
        <dbReference type="ARBA" id="ARBA00023242"/>
    </source>
</evidence>
<dbReference type="CDD" id="cd00086">
    <property type="entry name" value="homeodomain"/>
    <property type="match status" value="1"/>
</dbReference>
<organism evidence="13 14">
    <name type="scientific">Cuscuta europaea</name>
    <name type="common">European dodder</name>
    <dbReference type="NCBI Taxonomy" id="41803"/>
    <lineage>
        <taxon>Eukaryota</taxon>
        <taxon>Viridiplantae</taxon>
        <taxon>Streptophyta</taxon>
        <taxon>Embryophyta</taxon>
        <taxon>Tracheophyta</taxon>
        <taxon>Spermatophyta</taxon>
        <taxon>Magnoliopsida</taxon>
        <taxon>eudicotyledons</taxon>
        <taxon>Gunneridae</taxon>
        <taxon>Pentapetalae</taxon>
        <taxon>asterids</taxon>
        <taxon>lamiids</taxon>
        <taxon>Solanales</taxon>
        <taxon>Convolvulaceae</taxon>
        <taxon>Cuscuteae</taxon>
        <taxon>Cuscuta</taxon>
        <taxon>Cuscuta subgen. Cuscuta</taxon>
    </lineage>
</organism>
<feature type="DNA-binding region" description="Homeobox" evidence="8">
    <location>
        <begin position="71"/>
        <end position="130"/>
    </location>
</feature>
<keyword evidence="2 10" id="KW-0805">Transcription regulation</keyword>
<keyword evidence="6 8" id="KW-0539">Nucleus</keyword>
<dbReference type="SUPFAM" id="SSF46689">
    <property type="entry name" value="Homeodomain-like"/>
    <property type="match status" value="1"/>
</dbReference>
<dbReference type="InterPro" id="IPR003106">
    <property type="entry name" value="Leu_zip_homeo"/>
</dbReference>
<evidence type="ECO:0000256" key="9">
    <source>
        <dbReference type="RuleBase" id="RU000682"/>
    </source>
</evidence>
<comment type="similarity">
    <text evidence="7 10">Belongs to the HD-ZIP homeobox family. Class I subfamily.</text>
</comment>
<keyword evidence="14" id="KW-1185">Reference proteome</keyword>
<keyword evidence="4 8" id="KW-0371">Homeobox</keyword>
<dbReference type="InterPro" id="IPR017970">
    <property type="entry name" value="Homeobox_CS"/>
</dbReference>
<evidence type="ECO:0000313" key="14">
    <source>
        <dbReference type="Proteomes" id="UP001152484"/>
    </source>
</evidence>
<evidence type="ECO:0000256" key="3">
    <source>
        <dbReference type="ARBA" id="ARBA00023125"/>
    </source>
</evidence>
<proteinExistence type="inferred from homology"/>
<name>A0A9P1EM18_CUSEU</name>
<evidence type="ECO:0000313" key="13">
    <source>
        <dbReference type="EMBL" id="CAH9115252.1"/>
    </source>
</evidence>
<evidence type="ECO:0000256" key="10">
    <source>
        <dbReference type="RuleBase" id="RU369038"/>
    </source>
</evidence>
<dbReference type="GO" id="GO:0000981">
    <property type="term" value="F:DNA-binding transcription factor activity, RNA polymerase II-specific"/>
    <property type="evidence" value="ECO:0007669"/>
    <property type="project" value="UniProtKB-UniRule"/>
</dbReference>
<dbReference type="PANTHER" id="PTHR24326:SF610">
    <property type="entry name" value="HOMEOBOX-LEUCINE ZIPPER PROTEIN"/>
    <property type="match status" value="1"/>
</dbReference>
<dbReference type="InterPro" id="IPR001356">
    <property type="entry name" value="HD"/>
</dbReference>
<dbReference type="Proteomes" id="UP001152484">
    <property type="component" value="Unassembled WGS sequence"/>
</dbReference>
<dbReference type="Pfam" id="PF00046">
    <property type="entry name" value="Homeodomain"/>
    <property type="match status" value="1"/>
</dbReference>
<dbReference type="FunFam" id="1.10.10.60:FF:000144">
    <property type="entry name" value="homeobox-leucine zipper protein ATHB-6-like"/>
    <property type="match status" value="1"/>
</dbReference>
<dbReference type="EMBL" id="CAMAPE010000065">
    <property type="protein sequence ID" value="CAH9115252.1"/>
    <property type="molecule type" value="Genomic_DNA"/>
</dbReference>
<comment type="caution">
    <text evidence="13">The sequence shown here is derived from an EMBL/GenBank/DDBJ whole genome shotgun (WGS) entry which is preliminary data.</text>
</comment>
<dbReference type="InterPro" id="IPR000047">
    <property type="entry name" value="HTH_motif"/>
</dbReference>
<keyword evidence="3 8" id="KW-0238">DNA-binding</keyword>
<dbReference type="InterPro" id="IPR045224">
    <property type="entry name" value="HDZip_class_I_plant"/>
</dbReference>
<protein>
    <recommendedName>
        <fullName evidence="10">Homeobox-leucine zipper protein</fullName>
    </recommendedName>
    <alternativeName>
        <fullName evidence="10">HD-ZIP protein</fullName>
    </alternativeName>
    <alternativeName>
        <fullName evidence="10">Homeodomain transcription factor</fullName>
    </alternativeName>
</protein>
<evidence type="ECO:0000256" key="11">
    <source>
        <dbReference type="SAM" id="Coils"/>
    </source>
</evidence>
<gene>
    <name evidence="13" type="ORF">CEURO_LOCUS20740</name>
</gene>
<dbReference type="Pfam" id="PF02183">
    <property type="entry name" value="HALZ"/>
    <property type="match status" value="1"/>
</dbReference>
<evidence type="ECO:0000256" key="2">
    <source>
        <dbReference type="ARBA" id="ARBA00023015"/>
    </source>
</evidence>
<evidence type="ECO:0000256" key="4">
    <source>
        <dbReference type="ARBA" id="ARBA00023155"/>
    </source>
</evidence>
<evidence type="ECO:0000256" key="1">
    <source>
        <dbReference type="ARBA" id="ARBA00004123"/>
    </source>
</evidence>
<keyword evidence="11" id="KW-0175">Coiled coil</keyword>
<dbReference type="GO" id="GO:0005634">
    <property type="term" value="C:nucleus"/>
    <property type="evidence" value="ECO:0007669"/>
    <property type="project" value="UniProtKB-SubCell"/>
</dbReference>
<dbReference type="SMART" id="SM00389">
    <property type="entry name" value="HOX"/>
    <property type="match status" value="1"/>
</dbReference>
<dbReference type="PROSITE" id="PS00027">
    <property type="entry name" value="HOMEOBOX_1"/>
    <property type="match status" value="1"/>
</dbReference>
<feature type="coiled-coil region" evidence="11">
    <location>
        <begin position="121"/>
        <end position="176"/>
    </location>
</feature>
<comment type="subcellular location">
    <subcellularLocation>
        <location evidence="1 8 9">Nucleus</location>
    </subcellularLocation>
</comment>
<evidence type="ECO:0000256" key="7">
    <source>
        <dbReference type="ARBA" id="ARBA00025748"/>
    </source>
</evidence>
<dbReference type="PROSITE" id="PS50071">
    <property type="entry name" value="HOMEOBOX_2"/>
    <property type="match status" value="1"/>
</dbReference>
<dbReference type="OrthoDB" id="1280591at2759"/>
<comment type="function">
    <text evidence="10">Transcription factor.</text>
</comment>
<dbReference type="PANTHER" id="PTHR24326">
    <property type="entry name" value="HOMEOBOX-LEUCINE ZIPPER PROTEIN"/>
    <property type="match status" value="1"/>
</dbReference>
<evidence type="ECO:0000259" key="12">
    <source>
        <dbReference type="PROSITE" id="PS50071"/>
    </source>
</evidence>
<dbReference type="AlphaFoldDB" id="A0A9P1EM18"/>
<reference evidence="13" key="1">
    <citation type="submission" date="2022-07" db="EMBL/GenBank/DDBJ databases">
        <authorList>
            <person name="Macas J."/>
            <person name="Novak P."/>
            <person name="Neumann P."/>
        </authorList>
    </citation>
    <scope>NUCLEOTIDE SEQUENCE</scope>
</reference>
<dbReference type="GO" id="GO:0045893">
    <property type="term" value="P:positive regulation of DNA-templated transcription"/>
    <property type="evidence" value="ECO:0007669"/>
    <property type="project" value="TreeGrafter"/>
</dbReference>
<accession>A0A9P1EM18</accession>
<feature type="domain" description="Homeobox" evidence="12">
    <location>
        <begin position="69"/>
        <end position="129"/>
    </location>
</feature>
<dbReference type="InterPro" id="IPR009057">
    <property type="entry name" value="Homeodomain-like_sf"/>
</dbReference>
<evidence type="ECO:0000256" key="5">
    <source>
        <dbReference type="ARBA" id="ARBA00023163"/>
    </source>
</evidence>
<dbReference type="GO" id="GO:0000976">
    <property type="term" value="F:transcription cis-regulatory region binding"/>
    <property type="evidence" value="ECO:0007669"/>
    <property type="project" value="UniProtKB-ARBA"/>
</dbReference>